<evidence type="ECO:0000313" key="7">
    <source>
        <dbReference type="Proteomes" id="UP000290649"/>
    </source>
</evidence>
<dbReference type="InterPro" id="IPR014710">
    <property type="entry name" value="RmlC-like_jellyroll"/>
</dbReference>
<evidence type="ECO:0000256" key="1">
    <source>
        <dbReference type="ARBA" id="ARBA00008416"/>
    </source>
</evidence>
<evidence type="ECO:0000259" key="4">
    <source>
        <dbReference type="Pfam" id="PF02678"/>
    </source>
</evidence>
<accession>A0A4Q0VNN9</accession>
<dbReference type="EMBL" id="QOUX01000047">
    <property type="protein sequence ID" value="RXI96626.1"/>
    <property type="molecule type" value="Genomic_DNA"/>
</dbReference>
<dbReference type="InterPro" id="IPR003829">
    <property type="entry name" value="Pirin_N_dom"/>
</dbReference>
<organism evidence="6 7">
    <name type="scientific">Anaerobacillus alkaliphilus</name>
    <dbReference type="NCBI Taxonomy" id="1548597"/>
    <lineage>
        <taxon>Bacteria</taxon>
        <taxon>Bacillati</taxon>
        <taxon>Bacillota</taxon>
        <taxon>Bacilli</taxon>
        <taxon>Bacillales</taxon>
        <taxon>Bacillaceae</taxon>
        <taxon>Anaerobacillus</taxon>
    </lineage>
</organism>
<protein>
    <submittedName>
        <fullName evidence="6">Pirin family protein</fullName>
    </submittedName>
</protein>
<keyword evidence="7" id="KW-1185">Reference proteome</keyword>
<feature type="domain" description="Pirin N-terminal" evidence="4">
    <location>
        <begin position="53"/>
        <end position="124"/>
    </location>
</feature>
<evidence type="ECO:0000313" key="6">
    <source>
        <dbReference type="EMBL" id="RXI96626.1"/>
    </source>
</evidence>
<dbReference type="InterPro" id="IPR008778">
    <property type="entry name" value="Pirin_C_dom"/>
</dbReference>
<keyword evidence="2" id="KW-0408">Iron</keyword>
<reference evidence="6 7" key="1">
    <citation type="journal article" date="2019" name="Int. J. Syst. Evol. Microbiol.">
        <title>Anaerobacillus alkaliphilus sp. nov., a novel alkaliphilic and moderately halophilic bacterium.</title>
        <authorList>
            <person name="Borsodi A.K."/>
            <person name="Aszalos J.M."/>
            <person name="Bihari P."/>
            <person name="Nagy I."/>
            <person name="Schumann P."/>
            <person name="Sproer C."/>
            <person name="Kovacs A.L."/>
            <person name="Boka K."/>
            <person name="Dobosy P."/>
            <person name="Ovari M."/>
            <person name="Szili-Kovacs T."/>
            <person name="Toth E."/>
        </authorList>
    </citation>
    <scope>NUCLEOTIDE SEQUENCE [LARGE SCALE GENOMIC DNA]</scope>
    <source>
        <strain evidence="6 7">B16-10</strain>
    </source>
</reference>
<comment type="similarity">
    <text evidence="1 3">Belongs to the pirin family.</text>
</comment>
<dbReference type="GO" id="GO:0046872">
    <property type="term" value="F:metal ion binding"/>
    <property type="evidence" value="ECO:0007669"/>
    <property type="project" value="UniProtKB-KW"/>
</dbReference>
<evidence type="ECO:0000256" key="2">
    <source>
        <dbReference type="PIRSR" id="PIRSR006232-1"/>
    </source>
</evidence>
<comment type="caution">
    <text evidence="6">The sequence shown here is derived from an EMBL/GenBank/DDBJ whole genome shotgun (WGS) entry which is preliminary data.</text>
</comment>
<dbReference type="Gene3D" id="2.60.120.10">
    <property type="entry name" value="Jelly Rolls"/>
    <property type="match status" value="2"/>
</dbReference>
<dbReference type="InterPro" id="IPR011051">
    <property type="entry name" value="RmlC_Cupin_sf"/>
</dbReference>
<dbReference type="PANTHER" id="PTHR13903:SF8">
    <property type="entry name" value="PIRIN"/>
    <property type="match status" value="1"/>
</dbReference>
<proteinExistence type="inferred from homology"/>
<comment type="cofactor">
    <cofactor evidence="2">
        <name>Fe cation</name>
        <dbReference type="ChEBI" id="CHEBI:24875"/>
    </cofactor>
    <text evidence="2">Binds 1 Fe cation per subunit.</text>
</comment>
<evidence type="ECO:0000259" key="5">
    <source>
        <dbReference type="Pfam" id="PF05726"/>
    </source>
</evidence>
<dbReference type="Proteomes" id="UP000290649">
    <property type="component" value="Unassembled WGS sequence"/>
</dbReference>
<dbReference type="Pfam" id="PF05726">
    <property type="entry name" value="Pirin_C"/>
    <property type="match status" value="1"/>
</dbReference>
<dbReference type="PIRSF" id="PIRSF006232">
    <property type="entry name" value="Pirin"/>
    <property type="match status" value="1"/>
</dbReference>
<sequence length="295" mass="32963">MTIEASDQMFKRSVKEHWYVRYSEASFPAVQKGWVLPTNRWYDFDPFILMAEDWFKKGTFSDHPHRGFQTITYVIDGRLEHIDNAGGHDILEPGDMQYMNAGWGAVHAEEGVEDDIAHTLQLWLNLPSELKNSPTSYQTVYSEDAPVVEFEGGSIKVFSGDIAGVTGPLMSAVPITMSEILLENGGAYELILPENHNAFLYVLSGDLDFGESYVNLQKHGVATLTFQETGDVTNPSSLKIKSNSRRSKVLVYSGAPIREEVVAYGPFVMNTMEEIQQAFRDFQAGKFGKIGSNSK</sequence>
<dbReference type="PANTHER" id="PTHR13903">
    <property type="entry name" value="PIRIN-RELATED"/>
    <property type="match status" value="1"/>
</dbReference>
<feature type="binding site" evidence="2">
    <location>
        <position position="107"/>
    </location>
    <ligand>
        <name>Fe cation</name>
        <dbReference type="ChEBI" id="CHEBI:24875"/>
    </ligand>
</feature>
<dbReference type="SUPFAM" id="SSF51182">
    <property type="entry name" value="RmlC-like cupins"/>
    <property type="match status" value="1"/>
</dbReference>
<dbReference type="Pfam" id="PF02678">
    <property type="entry name" value="Pirin"/>
    <property type="match status" value="1"/>
</dbReference>
<feature type="domain" description="Pirin C-terminal" evidence="5">
    <location>
        <begin position="179"/>
        <end position="288"/>
    </location>
</feature>
<feature type="binding site" evidence="2">
    <location>
        <position position="109"/>
    </location>
    <ligand>
        <name>Fe cation</name>
        <dbReference type="ChEBI" id="CHEBI:24875"/>
    </ligand>
</feature>
<evidence type="ECO:0000256" key="3">
    <source>
        <dbReference type="RuleBase" id="RU003457"/>
    </source>
</evidence>
<dbReference type="InterPro" id="IPR012093">
    <property type="entry name" value="Pirin"/>
</dbReference>
<dbReference type="OrthoDB" id="321327at2"/>
<gene>
    <name evidence="6" type="ORF">DS745_23285</name>
</gene>
<dbReference type="RefSeq" id="WP_129080597.1">
    <property type="nucleotide sequence ID" value="NZ_QOUX01000047.1"/>
</dbReference>
<feature type="binding site" evidence="2">
    <location>
        <position position="65"/>
    </location>
    <ligand>
        <name>Fe cation</name>
        <dbReference type="ChEBI" id="CHEBI:24875"/>
    </ligand>
</feature>
<name>A0A4Q0VNN9_9BACI</name>
<dbReference type="CDD" id="cd02909">
    <property type="entry name" value="cupin_pirin_N"/>
    <property type="match status" value="1"/>
</dbReference>
<dbReference type="CDD" id="cd02247">
    <property type="entry name" value="cupin_pirin_C"/>
    <property type="match status" value="1"/>
</dbReference>
<feature type="binding site" evidence="2">
    <location>
        <position position="63"/>
    </location>
    <ligand>
        <name>Fe cation</name>
        <dbReference type="ChEBI" id="CHEBI:24875"/>
    </ligand>
</feature>
<dbReference type="AlphaFoldDB" id="A0A4Q0VNN9"/>
<keyword evidence="2" id="KW-0479">Metal-binding</keyword>